<sequence>MNIQVRSGDTLWYYSNLFNVSLQLILDSNQQVDPSGLMIGQTIKIPGYQTTTYTIQRGDTFWKIASQRRLAVDALALLNPGINPRQLQIGQTIRIPVRVTYRVVDGNQPYDYQLLLRDLNDLTDIYPFVRTETIGKSVMGKDLTELQIGRGNKIVHWNGAFHGNEWITTAVIMQFLNDYLLALTNKETIRGLDIRPYYDQVTVSIVPMVDPDGVDLSLNGPPEGRFGEEALRINNGSTDFSGWKANIRGVDLNNQYPAKWDVEAARKPKEPAPRDFPGYQPLTEPEAVAMAELAGKRQFEKMLAFHTQGEVIYWGYEGLEPPRAFTIVQEFQRVSGYEPIRYVDSYAGYKDWFVKVYRRPGFTVELGQGVNPLPLSQFDEIYQETLGIFLASLYM</sequence>
<dbReference type="GO" id="GO:0005615">
    <property type="term" value="C:extracellular space"/>
    <property type="evidence" value="ECO:0007669"/>
    <property type="project" value="TreeGrafter"/>
</dbReference>
<dbReference type="KEGG" id="hmn:HM131_16255"/>
<keyword evidence="5" id="KW-0862">Zinc</keyword>
<evidence type="ECO:0000256" key="7">
    <source>
        <dbReference type="PROSITE-ProRule" id="PRU01379"/>
    </source>
</evidence>
<feature type="domain" description="Peptidase M14" evidence="9">
    <location>
        <begin position="108"/>
        <end position="393"/>
    </location>
</feature>
<dbReference type="Pfam" id="PF00246">
    <property type="entry name" value="Peptidase_M14"/>
    <property type="match status" value="1"/>
</dbReference>
<protein>
    <submittedName>
        <fullName evidence="10">Peptidase M14</fullName>
    </submittedName>
</protein>
<dbReference type="GO" id="GO:0004181">
    <property type="term" value="F:metallocarboxypeptidase activity"/>
    <property type="evidence" value="ECO:0007669"/>
    <property type="project" value="InterPro"/>
</dbReference>
<feature type="domain" description="LysM" evidence="8">
    <location>
        <begin position="51"/>
        <end position="95"/>
    </location>
</feature>
<dbReference type="EMBL" id="CP020772">
    <property type="protein sequence ID" value="ARI78293.1"/>
    <property type="molecule type" value="Genomic_DNA"/>
</dbReference>
<dbReference type="STRING" id="402384.HM131_16255"/>
<evidence type="ECO:0000256" key="5">
    <source>
        <dbReference type="ARBA" id="ARBA00022833"/>
    </source>
</evidence>
<evidence type="ECO:0000256" key="3">
    <source>
        <dbReference type="ARBA" id="ARBA00022670"/>
    </source>
</evidence>
<dbReference type="CDD" id="cd00118">
    <property type="entry name" value="LysM"/>
    <property type="match status" value="2"/>
</dbReference>
<keyword evidence="3" id="KW-0645">Protease</keyword>
<dbReference type="OrthoDB" id="9802862at2"/>
<dbReference type="GO" id="GO:0008270">
    <property type="term" value="F:zinc ion binding"/>
    <property type="evidence" value="ECO:0007669"/>
    <property type="project" value="InterPro"/>
</dbReference>
<comment type="similarity">
    <text evidence="2 7">Belongs to the peptidase M14 family.</text>
</comment>
<proteinExistence type="inferred from homology"/>
<dbReference type="InterPro" id="IPR036779">
    <property type="entry name" value="LysM_dom_sf"/>
</dbReference>
<dbReference type="InterPro" id="IPR034274">
    <property type="entry name" value="ENP1_M14_CPD"/>
</dbReference>
<feature type="active site" description="Proton donor/acceptor" evidence="7">
    <location>
        <position position="365"/>
    </location>
</feature>
<dbReference type="SMART" id="SM00631">
    <property type="entry name" value="Zn_pept"/>
    <property type="match status" value="1"/>
</dbReference>
<dbReference type="GO" id="GO:0006508">
    <property type="term" value="P:proteolysis"/>
    <property type="evidence" value="ECO:0007669"/>
    <property type="project" value="UniProtKB-KW"/>
</dbReference>
<dbReference type="SUPFAM" id="SSF54106">
    <property type="entry name" value="LysM domain"/>
    <property type="match status" value="2"/>
</dbReference>
<dbReference type="InterPro" id="IPR018392">
    <property type="entry name" value="LysM"/>
</dbReference>
<dbReference type="SMART" id="SM00257">
    <property type="entry name" value="LysM"/>
    <property type="match status" value="2"/>
</dbReference>
<dbReference type="InterPro" id="IPR000834">
    <property type="entry name" value="Peptidase_M14"/>
</dbReference>
<gene>
    <name evidence="10" type="ORF">HM131_16255</name>
</gene>
<organism evidence="10 11">
    <name type="scientific">Halobacillus mangrovi</name>
    <dbReference type="NCBI Taxonomy" id="402384"/>
    <lineage>
        <taxon>Bacteria</taxon>
        <taxon>Bacillati</taxon>
        <taxon>Bacillota</taxon>
        <taxon>Bacilli</taxon>
        <taxon>Bacillales</taxon>
        <taxon>Bacillaceae</taxon>
        <taxon>Halobacillus</taxon>
    </lineage>
</organism>
<dbReference type="Gene3D" id="3.40.630.10">
    <property type="entry name" value="Zn peptidases"/>
    <property type="match status" value="1"/>
</dbReference>
<comment type="cofactor">
    <cofactor evidence="1">
        <name>Zn(2+)</name>
        <dbReference type="ChEBI" id="CHEBI:29105"/>
    </cofactor>
</comment>
<evidence type="ECO:0000256" key="6">
    <source>
        <dbReference type="ARBA" id="ARBA00023049"/>
    </source>
</evidence>
<dbReference type="PANTHER" id="PTHR11705">
    <property type="entry name" value="PROTEASE FAMILY M14 CARBOXYPEPTIDASE A,B"/>
    <property type="match status" value="1"/>
</dbReference>
<keyword evidence="11" id="KW-1185">Reference proteome</keyword>
<feature type="domain" description="LysM" evidence="8">
    <location>
        <begin position="1"/>
        <end position="45"/>
    </location>
</feature>
<evidence type="ECO:0000259" key="8">
    <source>
        <dbReference type="PROSITE" id="PS51782"/>
    </source>
</evidence>
<keyword evidence="6" id="KW-0482">Metalloprotease</keyword>
<dbReference type="Pfam" id="PF01476">
    <property type="entry name" value="LysM"/>
    <property type="match status" value="2"/>
</dbReference>
<evidence type="ECO:0000259" key="9">
    <source>
        <dbReference type="PROSITE" id="PS52035"/>
    </source>
</evidence>
<evidence type="ECO:0000256" key="4">
    <source>
        <dbReference type="ARBA" id="ARBA00022801"/>
    </source>
</evidence>
<dbReference type="CDD" id="cd06229">
    <property type="entry name" value="M14_Endopeptidase_I"/>
    <property type="match status" value="1"/>
</dbReference>
<dbReference type="PROSITE" id="PS51782">
    <property type="entry name" value="LYSM"/>
    <property type="match status" value="2"/>
</dbReference>
<dbReference type="PRINTS" id="PR00765">
    <property type="entry name" value="CRBOXYPTASEA"/>
</dbReference>
<evidence type="ECO:0000313" key="11">
    <source>
        <dbReference type="Proteomes" id="UP000192527"/>
    </source>
</evidence>
<dbReference type="Proteomes" id="UP000192527">
    <property type="component" value="Chromosome"/>
</dbReference>
<keyword evidence="4" id="KW-0378">Hydrolase</keyword>
<dbReference type="SUPFAM" id="SSF53187">
    <property type="entry name" value="Zn-dependent exopeptidases"/>
    <property type="match status" value="1"/>
</dbReference>
<dbReference type="PANTHER" id="PTHR11705:SF143">
    <property type="entry name" value="SLL0236 PROTEIN"/>
    <property type="match status" value="1"/>
</dbReference>
<name>A0A1W5ZYF6_9BACI</name>
<reference evidence="10 11" key="1">
    <citation type="submission" date="2017-04" db="EMBL/GenBank/DDBJ databases">
        <title>The whole genome sequencing and assembly of Halobacillus mangrovi strain.</title>
        <authorList>
            <person name="Lee S.-J."/>
            <person name="Park M.-K."/>
            <person name="Kim J.-Y."/>
            <person name="Lee Y.-J."/>
            <person name="Yi H."/>
            <person name="Bahn Y.-S."/>
            <person name="Kim J.F."/>
            <person name="Lee D.-W."/>
        </authorList>
    </citation>
    <scope>NUCLEOTIDE SEQUENCE [LARGE SCALE GENOMIC DNA]</scope>
    <source>
        <strain evidence="10 11">KTB 131</strain>
    </source>
</reference>
<accession>A0A1W5ZYF6</accession>
<evidence type="ECO:0000313" key="10">
    <source>
        <dbReference type="EMBL" id="ARI78293.1"/>
    </source>
</evidence>
<dbReference type="PROSITE" id="PS52035">
    <property type="entry name" value="PEPTIDASE_M14"/>
    <property type="match status" value="1"/>
</dbReference>
<dbReference type="AlphaFoldDB" id="A0A1W5ZYF6"/>
<evidence type="ECO:0000256" key="1">
    <source>
        <dbReference type="ARBA" id="ARBA00001947"/>
    </source>
</evidence>
<evidence type="ECO:0000256" key="2">
    <source>
        <dbReference type="ARBA" id="ARBA00005988"/>
    </source>
</evidence>
<dbReference type="RefSeq" id="WP_085030752.1">
    <property type="nucleotide sequence ID" value="NZ_CP020772.1"/>
</dbReference>
<dbReference type="Gene3D" id="3.10.350.10">
    <property type="entry name" value="LysM domain"/>
    <property type="match status" value="2"/>
</dbReference>